<dbReference type="EMBL" id="JACOOI010000028">
    <property type="protein sequence ID" value="MBC5645247.1"/>
    <property type="molecule type" value="Genomic_DNA"/>
</dbReference>
<evidence type="ECO:0000256" key="4">
    <source>
        <dbReference type="SAM" id="MobiDB-lite"/>
    </source>
</evidence>
<dbReference type="InterPro" id="IPR017684">
    <property type="entry name" value="Phosphono-pyrv_decarboxylase"/>
</dbReference>
<dbReference type="CDD" id="cd03371">
    <property type="entry name" value="TPP_PpyrDC"/>
    <property type="match status" value="1"/>
</dbReference>
<sequence length="376" mass="41267">MVSVDKIYSTFLSNGVDFFTGVPDSLLKNICAYITDNTPVEKNIIAANEGAALGIAAGYHMASGKLPLVYMQNSGLGNTVNPLLSLADEKVYSLPILLMIGWRGEPGVKDEPQHVKQGEVTLALLDAMQVPYIILDADEDKALVQINDIIKSARSRNIPHAIVIRKDTFGKYKLKTVPSNNFTVSREEALKLVVDSLQDNDIVVSTTGKLSRELFEYRESKSQGHEKDFLTVGSMGHSSSIALGIAIENRDRNVFCLDGDGAFIMHMGAISNIGNLSLKNYKHILFNNGSHESVGGQPTLGFQLDIPLIAKACSYKKAIVATSREEIREAMAILQKTDGPVLLEIKVKIESRENLGRPTTTPQENKNDFMNFLNKK</sequence>
<dbReference type="Pfam" id="PF02775">
    <property type="entry name" value="TPP_enzyme_C"/>
    <property type="match status" value="1"/>
</dbReference>
<keyword evidence="3 7" id="KW-0456">Lyase</keyword>
<accession>A0ABR7E672</accession>
<organism evidence="7 8">
    <name type="scientific">Parabacteroides segnis</name>
    <dbReference type="NCBI Taxonomy" id="2763058"/>
    <lineage>
        <taxon>Bacteria</taxon>
        <taxon>Pseudomonadati</taxon>
        <taxon>Bacteroidota</taxon>
        <taxon>Bacteroidia</taxon>
        <taxon>Bacteroidales</taxon>
        <taxon>Tannerellaceae</taxon>
        <taxon>Parabacteroides</taxon>
    </lineage>
</organism>
<reference evidence="7 8" key="1">
    <citation type="submission" date="2020-08" db="EMBL/GenBank/DDBJ databases">
        <title>Genome public.</title>
        <authorList>
            <person name="Liu C."/>
            <person name="Sun Q."/>
        </authorList>
    </citation>
    <scope>NUCLEOTIDE SEQUENCE [LARGE SCALE GENOMIC DNA]</scope>
    <source>
        <strain evidence="7 8">BX2</strain>
    </source>
</reference>
<dbReference type="GO" id="GO:0033980">
    <property type="term" value="F:phosphonopyruvate decarboxylase activity"/>
    <property type="evidence" value="ECO:0007669"/>
    <property type="project" value="UniProtKB-EC"/>
</dbReference>
<evidence type="ECO:0000256" key="2">
    <source>
        <dbReference type="ARBA" id="ARBA00023052"/>
    </source>
</evidence>
<evidence type="ECO:0000259" key="5">
    <source>
        <dbReference type="Pfam" id="PF02775"/>
    </source>
</evidence>
<feature type="domain" description="Thiamine pyrophosphate enzyme N-terminal TPP-binding" evidence="6">
    <location>
        <begin position="11"/>
        <end position="120"/>
    </location>
</feature>
<keyword evidence="1" id="KW-0210">Decarboxylase</keyword>
<dbReference type="Gene3D" id="3.40.50.970">
    <property type="match status" value="2"/>
</dbReference>
<dbReference type="CDD" id="cd07035">
    <property type="entry name" value="TPP_PYR_POX_like"/>
    <property type="match status" value="1"/>
</dbReference>
<dbReference type="NCBIfam" id="TIGR03297">
    <property type="entry name" value="Ppyr-DeCO2ase"/>
    <property type="match status" value="1"/>
</dbReference>
<dbReference type="PANTHER" id="PTHR42818:SF1">
    <property type="entry name" value="SULFOPYRUVATE DECARBOXYLASE"/>
    <property type="match status" value="1"/>
</dbReference>
<name>A0ABR7E672_9BACT</name>
<dbReference type="InterPro" id="IPR029061">
    <property type="entry name" value="THDP-binding"/>
</dbReference>
<dbReference type="PANTHER" id="PTHR42818">
    <property type="entry name" value="SULFOPYRUVATE DECARBOXYLASE SUBUNIT ALPHA"/>
    <property type="match status" value="1"/>
</dbReference>
<dbReference type="InterPro" id="IPR011766">
    <property type="entry name" value="TPP_enzyme_TPP-bd"/>
</dbReference>
<dbReference type="Proteomes" id="UP000644010">
    <property type="component" value="Unassembled WGS sequence"/>
</dbReference>
<dbReference type="InterPro" id="IPR051818">
    <property type="entry name" value="TPP_dependent_decarboxylase"/>
</dbReference>
<evidence type="ECO:0000256" key="3">
    <source>
        <dbReference type="ARBA" id="ARBA00023239"/>
    </source>
</evidence>
<keyword evidence="8" id="KW-1185">Reference proteome</keyword>
<feature type="region of interest" description="Disordered" evidence="4">
    <location>
        <begin position="355"/>
        <end position="376"/>
    </location>
</feature>
<evidence type="ECO:0000313" key="7">
    <source>
        <dbReference type="EMBL" id="MBC5645247.1"/>
    </source>
</evidence>
<dbReference type="SUPFAM" id="SSF52518">
    <property type="entry name" value="Thiamin diphosphate-binding fold (THDP-binding)"/>
    <property type="match status" value="2"/>
</dbReference>
<gene>
    <name evidence="7" type="primary">aepY</name>
    <name evidence="7" type="ORF">H8S77_20400</name>
</gene>
<comment type="caution">
    <text evidence="7">The sequence shown here is derived from an EMBL/GenBank/DDBJ whole genome shotgun (WGS) entry which is preliminary data.</text>
</comment>
<dbReference type="RefSeq" id="WP_186960970.1">
    <property type="nucleotide sequence ID" value="NZ_JACOOI010000028.1"/>
</dbReference>
<proteinExistence type="predicted"/>
<dbReference type="EC" id="4.1.1.82" evidence="7"/>
<evidence type="ECO:0000313" key="8">
    <source>
        <dbReference type="Proteomes" id="UP000644010"/>
    </source>
</evidence>
<dbReference type="InterPro" id="IPR012001">
    <property type="entry name" value="Thiamin_PyroP_enz_TPP-bd_dom"/>
</dbReference>
<feature type="domain" description="Thiamine pyrophosphate enzyme TPP-binding" evidence="5">
    <location>
        <begin position="208"/>
        <end position="345"/>
    </location>
</feature>
<evidence type="ECO:0000256" key="1">
    <source>
        <dbReference type="ARBA" id="ARBA00022793"/>
    </source>
</evidence>
<dbReference type="Pfam" id="PF02776">
    <property type="entry name" value="TPP_enzyme_N"/>
    <property type="match status" value="1"/>
</dbReference>
<evidence type="ECO:0000259" key="6">
    <source>
        <dbReference type="Pfam" id="PF02776"/>
    </source>
</evidence>
<protein>
    <submittedName>
        <fullName evidence="7">Phosphonopyruvate decarboxylase</fullName>
        <ecNumber evidence="7">4.1.1.82</ecNumber>
    </submittedName>
</protein>
<keyword evidence="2" id="KW-0786">Thiamine pyrophosphate</keyword>